<evidence type="ECO:0000256" key="11">
    <source>
        <dbReference type="ARBA" id="ARBA00023026"/>
    </source>
</evidence>
<keyword evidence="10" id="KW-0067">ATP-binding</keyword>
<evidence type="ECO:0000256" key="8">
    <source>
        <dbReference type="ARBA" id="ARBA00022741"/>
    </source>
</evidence>
<dbReference type="CDD" id="cd00130">
    <property type="entry name" value="PAS"/>
    <property type="match status" value="1"/>
</dbReference>
<evidence type="ECO:0000256" key="1">
    <source>
        <dbReference type="ARBA" id="ARBA00000085"/>
    </source>
</evidence>
<protein>
    <recommendedName>
        <fullName evidence="2">histidine kinase</fullName>
        <ecNumber evidence="2">2.7.13.3</ecNumber>
    </recommendedName>
</protein>
<dbReference type="Gene3D" id="3.30.450.20">
    <property type="entry name" value="PAS domain"/>
    <property type="match status" value="1"/>
</dbReference>
<keyword evidence="11" id="KW-0843">Virulence</keyword>
<reference evidence="14 15" key="1">
    <citation type="submission" date="2017-03" db="EMBL/GenBank/DDBJ databases">
        <title>Complete genome sequence of Blastomonas fulva degrading microcsystin LR.</title>
        <authorList>
            <person name="Lee H.-g."/>
            <person name="Jin L."/>
            <person name="oh H.-M."/>
        </authorList>
    </citation>
    <scope>NUCLEOTIDE SEQUENCE [LARGE SCALE GENOMIC DNA]</scope>
    <source>
        <strain evidence="14 15">T2</strain>
    </source>
</reference>
<evidence type="ECO:0000256" key="2">
    <source>
        <dbReference type="ARBA" id="ARBA00012438"/>
    </source>
</evidence>
<evidence type="ECO:0000256" key="10">
    <source>
        <dbReference type="ARBA" id="ARBA00022840"/>
    </source>
</evidence>
<dbReference type="EMBL" id="CP020083">
    <property type="protein sequence ID" value="ASR50986.1"/>
    <property type="molecule type" value="Genomic_DNA"/>
</dbReference>
<dbReference type="PROSITE" id="PS50112">
    <property type="entry name" value="PAS"/>
    <property type="match status" value="1"/>
</dbReference>
<dbReference type="Pfam" id="PF07536">
    <property type="entry name" value="HWE_HK"/>
    <property type="match status" value="1"/>
</dbReference>
<dbReference type="InterPro" id="IPR013655">
    <property type="entry name" value="PAS_fold_3"/>
</dbReference>
<gene>
    <name evidence="14" type="ORF">B5J99_05455</name>
</gene>
<proteinExistence type="predicted"/>
<dbReference type="EC" id="2.7.13.3" evidence="2"/>
<evidence type="ECO:0000256" key="7">
    <source>
        <dbReference type="ARBA" id="ARBA00022737"/>
    </source>
</evidence>
<keyword evidence="4" id="KW-0285">Flavoprotein</keyword>
<dbReference type="InterPro" id="IPR011102">
    <property type="entry name" value="Sig_transdc_His_kinase_HWE"/>
</dbReference>
<evidence type="ECO:0000313" key="14">
    <source>
        <dbReference type="EMBL" id="ASR50986.1"/>
    </source>
</evidence>
<dbReference type="InterPro" id="IPR035965">
    <property type="entry name" value="PAS-like_dom_sf"/>
</dbReference>
<dbReference type="Pfam" id="PF08447">
    <property type="entry name" value="PAS_3"/>
    <property type="match status" value="1"/>
</dbReference>
<keyword evidence="7" id="KW-0677">Repeat</keyword>
<name>A0ABM6M562_9SPHN</name>
<keyword evidence="9" id="KW-0418">Kinase</keyword>
<keyword evidence="3" id="KW-0597">Phosphoprotein</keyword>
<dbReference type="PANTHER" id="PTHR41523">
    <property type="entry name" value="TWO-COMPONENT SYSTEM SENSOR PROTEIN"/>
    <property type="match status" value="1"/>
</dbReference>
<sequence length="348" mass="39237">MMADRRPKRRMTMPSSWSGPLQTLHQVIDTLPLLVWRASRDGSWIWAGPQWQDFTGQGQDDYLGEGWLEAVHPDDRQTARTAWRTASDHHSFEVEFRVLNSREQRYYWHKTRAAPVLGENGMILEWLGTSTDVDDIRRLRDQERSLLAELQHRVRNMLGVVRALARRTADHCATTEEFLLKFEGRINAFARTQSLSTHSPTGLVNLREIVFDELLLHHLQDESQVSVDGPDVMLGIKGSNLLGLAVHELASHLVAHGRIDDAPFALAISWAIEPDAAPGSAEPLLRLTWTVQAQGLGDPDVALDSLAQDVLHSALRYELDARTHVEPQPSGLVFEVKVPLARVQERDS</sequence>
<evidence type="ECO:0000256" key="6">
    <source>
        <dbReference type="ARBA" id="ARBA00022679"/>
    </source>
</evidence>
<dbReference type="SMART" id="SM00091">
    <property type="entry name" value="PAS"/>
    <property type="match status" value="1"/>
</dbReference>
<feature type="domain" description="PAC" evidence="13">
    <location>
        <begin position="92"/>
        <end position="145"/>
    </location>
</feature>
<evidence type="ECO:0000256" key="4">
    <source>
        <dbReference type="ARBA" id="ARBA00022630"/>
    </source>
</evidence>
<feature type="domain" description="PAS" evidence="12">
    <location>
        <begin position="20"/>
        <end position="90"/>
    </location>
</feature>
<evidence type="ECO:0000259" key="13">
    <source>
        <dbReference type="PROSITE" id="PS50113"/>
    </source>
</evidence>
<evidence type="ECO:0000256" key="9">
    <source>
        <dbReference type="ARBA" id="ARBA00022777"/>
    </source>
</evidence>
<dbReference type="NCBIfam" id="TIGR00229">
    <property type="entry name" value="sensory_box"/>
    <property type="match status" value="1"/>
</dbReference>
<comment type="catalytic activity">
    <reaction evidence="1">
        <text>ATP + protein L-histidine = ADP + protein N-phospho-L-histidine.</text>
        <dbReference type="EC" id="2.7.13.3"/>
    </reaction>
</comment>
<evidence type="ECO:0000259" key="12">
    <source>
        <dbReference type="PROSITE" id="PS50112"/>
    </source>
</evidence>
<evidence type="ECO:0000313" key="15">
    <source>
        <dbReference type="Proteomes" id="UP000258016"/>
    </source>
</evidence>
<evidence type="ECO:0000256" key="5">
    <source>
        <dbReference type="ARBA" id="ARBA00022643"/>
    </source>
</evidence>
<dbReference type="PANTHER" id="PTHR41523:SF7">
    <property type="entry name" value="HISTIDINE KINASE"/>
    <property type="match status" value="1"/>
</dbReference>
<dbReference type="SMART" id="SM00911">
    <property type="entry name" value="HWE_HK"/>
    <property type="match status" value="1"/>
</dbReference>
<organism evidence="14 15">
    <name type="scientific">Blastomonas fulva</name>
    <dbReference type="NCBI Taxonomy" id="1550728"/>
    <lineage>
        <taxon>Bacteria</taxon>
        <taxon>Pseudomonadati</taxon>
        <taxon>Pseudomonadota</taxon>
        <taxon>Alphaproteobacteria</taxon>
        <taxon>Sphingomonadales</taxon>
        <taxon>Sphingomonadaceae</taxon>
        <taxon>Blastomonas</taxon>
    </lineage>
</organism>
<keyword evidence="8" id="KW-0547">Nucleotide-binding</keyword>
<dbReference type="SUPFAM" id="SSF55785">
    <property type="entry name" value="PYP-like sensor domain (PAS domain)"/>
    <property type="match status" value="1"/>
</dbReference>
<dbReference type="InterPro" id="IPR000700">
    <property type="entry name" value="PAS-assoc_C"/>
</dbReference>
<accession>A0ABM6M562</accession>
<keyword evidence="15" id="KW-1185">Reference proteome</keyword>
<keyword evidence="5" id="KW-0288">FMN</keyword>
<dbReference type="Proteomes" id="UP000258016">
    <property type="component" value="Chromosome"/>
</dbReference>
<evidence type="ECO:0000256" key="3">
    <source>
        <dbReference type="ARBA" id="ARBA00022553"/>
    </source>
</evidence>
<dbReference type="InterPro" id="IPR000014">
    <property type="entry name" value="PAS"/>
</dbReference>
<keyword evidence="6" id="KW-0808">Transferase</keyword>
<dbReference type="PROSITE" id="PS50113">
    <property type="entry name" value="PAC"/>
    <property type="match status" value="1"/>
</dbReference>